<gene>
    <name evidence="7" type="ORF">SAMN04489710_105301</name>
</gene>
<keyword evidence="5 6" id="KW-0472">Membrane</keyword>
<dbReference type="Proteomes" id="UP000199517">
    <property type="component" value="Unassembled WGS sequence"/>
</dbReference>
<feature type="transmembrane region" description="Helical" evidence="6">
    <location>
        <begin position="120"/>
        <end position="140"/>
    </location>
</feature>
<dbReference type="RefSeq" id="WP_092951707.1">
    <property type="nucleotide sequence ID" value="NZ_FOMQ01000005.1"/>
</dbReference>
<feature type="transmembrane region" description="Helical" evidence="6">
    <location>
        <begin position="261"/>
        <end position="280"/>
    </location>
</feature>
<evidence type="ECO:0000313" key="8">
    <source>
        <dbReference type="Proteomes" id="UP000199517"/>
    </source>
</evidence>
<dbReference type="AlphaFoldDB" id="A0A1I1UUU4"/>
<dbReference type="NCBIfam" id="TIGR00374">
    <property type="entry name" value="flippase-like domain"/>
    <property type="match status" value="1"/>
</dbReference>
<dbReference type="PANTHER" id="PTHR39087">
    <property type="entry name" value="UPF0104 MEMBRANE PROTEIN MJ1595"/>
    <property type="match status" value="1"/>
</dbReference>
<sequence>MTPRAALAAALACTAAYVAALVWADAHNQVFAQLPRVAAWVPGMAAISFASYGLRYARWQWLLRRAGHRVPGAAGFAGYLAGFAFTATPGKVGELVRARYFARWGVPAARTLSAFVYERAFDLIAVALLAALAIPSMRLFGIVLGFVAGLIGAVAVVAARPGVLLRLAARLRRAGWRRTARAGRTLARGLAGCRLWLTPRDIAVSFALGLAAWTAIAAAFAWLLQGLGTALPLAAALSTYPTAMLAGAASMLPAGIGTTEATIVALLALHAVPLGTAALAAVGVRFATMWFAVACGFGAMAWLERTGRPRAAAGEAH</sequence>
<keyword evidence="4 6" id="KW-1133">Transmembrane helix</keyword>
<feature type="transmembrane region" description="Helical" evidence="6">
    <location>
        <begin position="230"/>
        <end position="249"/>
    </location>
</feature>
<feature type="transmembrane region" description="Helical" evidence="6">
    <location>
        <begin position="202"/>
        <end position="224"/>
    </location>
</feature>
<evidence type="ECO:0000256" key="4">
    <source>
        <dbReference type="ARBA" id="ARBA00022989"/>
    </source>
</evidence>
<dbReference type="GO" id="GO:0005886">
    <property type="term" value="C:plasma membrane"/>
    <property type="evidence" value="ECO:0007669"/>
    <property type="project" value="UniProtKB-SubCell"/>
</dbReference>
<name>A0A1I1UUU4_9BURK</name>
<comment type="subcellular location">
    <subcellularLocation>
        <location evidence="1">Cell membrane</location>
        <topology evidence="1">Multi-pass membrane protein</topology>
    </subcellularLocation>
</comment>
<evidence type="ECO:0000256" key="3">
    <source>
        <dbReference type="ARBA" id="ARBA00022692"/>
    </source>
</evidence>
<keyword evidence="8" id="KW-1185">Reference proteome</keyword>
<reference evidence="8" key="1">
    <citation type="submission" date="2016-10" db="EMBL/GenBank/DDBJ databases">
        <authorList>
            <person name="Varghese N."/>
            <person name="Submissions S."/>
        </authorList>
    </citation>
    <scope>NUCLEOTIDE SEQUENCE [LARGE SCALE GENOMIC DNA]</scope>
    <source>
        <strain evidence="8">DSM 7481</strain>
    </source>
</reference>
<proteinExistence type="predicted"/>
<evidence type="ECO:0000313" key="7">
    <source>
        <dbReference type="EMBL" id="SFD74444.1"/>
    </source>
</evidence>
<protein>
    <recommendedName>
        <fullName evidence="9">Lysylphosphatidylglycerol synthase TM region</fullName>
    </recommendedName>
</protein>
<organism evidence="7 8">
    <name type="scientific">Paracidovorax konjaci</name>
    <dbReference type="NCBI Taxonomy" id="32040"/>
    <lineage>
        <taxon>Bacteria</taxon>
        <taxon>Pseudomonadati</taxon>
        <taxon>Pseudomonadota</taxon>
        <taxon>Betaproteobacteria</taxon>
        <taxon>Burkholderiales</taxon>
        <taxon>Comamonadaceae</taxon>
        <taxon>Paracidovorax</taxon>
    </lineage>
</organism>
<evidence type="ECO:0000256" key="6">
    <source>
        <dbReference type="SAM" id="Phobius"/>
    </source>
</evidence>
<dbReference type="EMBL" id="FOMQ01000005">
    <property type="protein sequence ID" value="SFD74444.1"/>
    <property type="molecule type" value="Genomic_DNA"/>
</dbReference>
<dbReference type="OrthoDB" id="9799911at2"/>
<dbReference type="STRING" id="32040.SAMN04489710_105301"/>
<evidence type="ECO:0000256" key="1">
    <source>
        <dbReference type="ARBA" id="ARBA00004651"/>
    </source>
</evidence>
<keyword evidence="3 6" id="KW-0812">Transmembrane</keyword>
<feature type="transmembrane region" description="Helical" evidence="6">
    <location>
        <begin position="146"/>
        <end position="168"/>
    </location>
</feature>
<evidence type="ECO:0000256" key="5">
    <source>
        <dbReference type="ARBA" id="ARBA00023136"/>
    </source>
</evidence>
<feature type="transmembrane region" description="Helical" evidence="6">
    <location>
        <begin position="34"/>
        <end position="54"/>
    </location>
</feature>
<dbReference type="PANTHER" id="PTHR39087:SF2">
    <property type="entry name" value="UPF0104 MEMBRANE PROTEIN MJ1595"/>
    <property type="match status" value="1"/>
</dbReference>
<dbReference type="InterPro" id="IPR022791">
    <property type="entry name" value="L-PG_synthase/AglD"/>
</dbReference>
<dbReference type="Pfam" id="PF03706">
    <property type="entry name" value="LPG_synthase_TM"/>
    <property type="match status" value="1"/>
</dbReference>
<evidence type="ECO:0000256" key="2">
    <source>
        <dbReference type="ARBA" id="ARBA00022475"/>
    </source>
</evidence>
<feature type="transmembrane region" description="Helical" evidence="6">
    <location>
        <begin position="286"/>
        <end position="303"/>
    </location>
</feature>
<evidence type="ECO:0008006" key="9">
    <source>
        <dbReference type="Google" id="ProtNLM"/>
    </source>
</evidence>
<accession>A0A1I1UUU4</accession>
<keyword evidence="2" id="KW-1003">Cell membrane</keyword>